<dbReference type="InterPro" id="IPR009057">
    <property type="entry name" value="Homeodomain-like_sf"/>
</dbReference>
<evidence type="ECO:0000313" key="2">
    <source>
        <dbReference type="EMBL" id="CAL6027764.1"/>
    </source>
</evidence>
<gene>
    <name evidence="2" type="ORF">HINF_LOCUS31484</name>
</gene>
<feature type="domain" description="Myb-like" evidence="1">
    <location>
        <begin position="142"/>
        <end position="197"/>
    </location>
</feature>
<dbReference type="InterPro" id="IPR001005">
    <property type="entry name" value="SANT/Myb"/>
</dbReference>
<reference evidence="2 3" key="1">
    <citation type="submission" date="2024-07" db="EMBL/GenBank/DDBJ databases">
        <authorList>
            <person name="Akdeniz Z."/>
        </authorList>
    </citation>
    <scope>NUCLEOTIDE SEQUENCE [LARGE SCALE GENOMIC DNA]</scope>
</reference>
<keyword evidence="3" id="KW-1185">Reference proteome</keyword>
<dbReference type="Gene3D" id="1.10.10.60">
    <property type="entry name" value="Homeodomain-like"/>
    <property type="match status" value="1"/>
</dbReference>
<dbReference type="PROSITE" id="PS50090">
    <property type="entry name" value="MYB_LIKE"/>
    <property type="match status" value="1"/>
</dbReference>
<evidence type="ECO:0000313" key="3">
    <source>
        <dbReference type="Proteomes" id="UP001642409"/>
    </source>
</evidence>
<dbReference type="Proteomes" id="UP001642409">
    <property type="component" value="Unassembled WGS sequence"/>
</dbReference>
<comment type="caution">
    <text evidence="2">The sequence shown here is derived from an EMBL/GenBank/DDBJ whole genome shotgun (WGS) entry which is preliminary data.</text>
</comment>
<dbReference type="SMART" id="SM00717">
    <property type="entry name" value="SANT"/>
    <property type="match status" value="1"/>
</dbReference>
<sequence length="358" mass="41701">MSIQLYNNQKTRVVGYLGCGGAPYIGVSKTNDHSRGLTVPVQKTELVQTKVSEWDIQVLFNHIQPYYTYRTRISRICGEEREAQPIEPIIDPTKQSWYSSNATSALTSIIKSQRSVQIIKKCFKPDIDNFVLNYTNNLSTTSNMQTRIKWLQTDIDQLVKLVSKQNNSKRIDWDLVSSEMYPPRSRQQCKSFYTNILKKELNVEQTTHHVWTNDETLRMAIEVTKQRLDKKQIHDVYFKHLSQKQVNCQYTNLKNFQQQMIQTLKEIQIDNSKIKELSQTDLIKGVQFVACTITRINSYVQQAVVGVQEQQESKFHYQTSLNPTREEVEASSKLFAGIDMKAVEKIFEKEIEIRQRSK</sequence>
<dbReference type="CDD" id="cd00167">
    <property type="entry name" value="SANT"/>
    <property type="match status" value="1"/>
</dbReference>
<dbReference type="SUPFAM" id="SSF46689">
    <property type="entry name" value="Homeodomain-like"/>
    <property type="match status" value="1"/>
</dbReference>
<accession>A0ABP1J044</accession>
<dbReference type="EMBL" id="CAXDID020000105">
    <property type="protein sequence ID" value="CAL6027764.1"/>
    <property type="molecule type" value="Genomic_DNA"/>
</dbReference>
<organism evidence="2 3">
    <name type="scientific">Hexamita inflata</name>
    <dbReference type="NCBI Taxonomy" id="28002"/>
    <lineage>
        <taxon>Eukaryota</taxon>
        <taxon>Metamonada</taxon>
        <taxon>Diplomonadida</taxon>
        <taxon>Hexamitidae</taxon>
        <taxon>Hexamitinae</taxon>
        <taxon>Hexamita</taxon>
    </lineage>
</organism>
<proteinExistence type="predicted"/>
<name>A0ABP1J044_9EUKA</name>
<evidence type="ECO:0000259" key="1">
    <source>
        <dbReference type="PROSITE" id="PS50090"/>
    </source>
</evidence>
<protein>
    <submittedName>
        <fullName evidence="2">SANT/Myb_domain</fullName>
    </submittedName>
</protein>